<accession>A0AA36JPN2</accession>
<protein>
    <submittedName>
        <fullName evidence="2">Uncharacterized protein</fullName>
    </submittedName>
</protein>
<sequence length="143" mass="15636">MAIPKAADLQALAATNQAQADNIVAAGTADKRPGCRKEIVENLLEVFEEALEFTGRKMKVINTGYEGEFNIATSAMDKLAELKNRHNNLQAQLVIMGPGQARAFWRNGLERSELPQRRAGENGAGGGVGGERKKQPEGRFWEQ</sequence>
<organism evidence="2 3">
    <name type="scientific">Effrenium voratum</name>
    <dbReference type="NCBI Taxonomy" id="2562239"/>
    <lineage>
        <taxon>Eukaryota</taxon>
        <taxon>Sar</taxon>
        <taxon>Alveolata</taxon>
        <taxon>Dinophyceae</taxon>
        <taxon>Suessiales</taxon>
        <taxon>Symbiodiniaceae</taxon>
        <taxon>Effrenium</taxon>
    </lineage>
</organism>
<evidence type="ECO:0000313" key="3">
    <source>
        <dbReference type="Proteomes" id="UP001178507"/>
    </source>
</evidence>
<keyword evidence="3" id="KW-1185">Reference proteome</keyword>
<evidence type="ECO:0000313" key="2">
    <source>
        <dbReference type="EMBL" id="CAJ1409436.1"/>
    </source>
</evidence>
<name>A0AA36JPN2_9DINO</name>
<reference evidence="2" key="1">
    <citation type="submission" date="2023-08" db="EMBL/GenBank/DDBJ databases">
        <authorList>
            <person name="Chen Y."/>
            <person name="Shah S."/>
            <person name="Dougan E. K."/>
            <person name="Thang M."/>
            <person name="Chan C."/>
        </authorList>
    </citation>
    <scope>NUCLEOTIDE SEQUENCE</scope>
</reference>
<feature type="compositionally biased region" description="Basic and acidic residues" evidence="1">
    <location>
        <begin position="130"/>
        <end position="143"/>
    </location>
</feature>
<proteinExistence type="predicted"/>
<dbReference type="EMBL" id="CAUJNA010003770">
    <property type="protein sequence ID" value="CAJ1409436.1"/>
    <property type="molecule type" value="Genomic_DNA"/>
</dbReference>
<feature type="region of interest" description="Disordered" evidence="1">
    <location>
        <begin position="107"/>
        <end position="143"/>
    </location>
</feature>
<comment type="caution">
    <text evidence="2">The sequence shown here is derived from an EMBL/GenBank/DDBJ whole genome shotgun (WGS) entry which is preliminary data.</text>
</comment>
<dbReference type="AlphaFoldDB" id="A0AA36JPN2"/>
<dbReference type="Proteomes" id="UP001178507">
    <property type="component" value="Unassembled WGS sequence"/>
</dbReference>
<feature type="compositionally biased region" description="Basic and acidic residues" evidence="1">
    <location>
        <begin position="108"/>
        <end position="120"/>
    </location>
</feature>
<gene>
    <name evidence="2" type="ORF">EVOR1521_LOCUS30533</name>
</gene>
<evidence type="ECO:0000256" key="1">
    <source>
        <dbReference type="SAM" id="MobiDB-lite"/>
    </source>
</evidence>